<dbReference type="Gene3D" id="3.40.525.10">
    <property type="entry name" value="CRAL-TRIO lipid binding domain"/>
    <property type="match status" value="1"/>
</dbReference>
<accession>A0A976SK03</accession>
<evidence type="ECO:0000313" key="3">
    <source>
        <dbReference type="Proteomes" id="UP000244811"/>
    </source>
</evidence>
<dbReference type="GO" id="GO:0008526">
    <property type="term" value="F:phosphatidylinositol transfer activity"/>
    <property type="evidence" value="ECO:0007669"/>
    <property type="project" value="TreeGrafter"/>
</dbReference>
<dbReference type="CDD" id="cd00170">
    <property type="entry name" value="SEC14"/>
    <property type="match status" value="1"/>
</dbReference>
<dbReference type="InterPro" id="IPR011074">
    <property type="entry name" value="CRAL/TRIO_N_dom"/>
</dbReference>
<dbReference type="InterPro" id="IPR036865">
    <property type="entry name" value="CRAL-TRIO_dom_sf"/>
</dbReference>
<dbReference type="InterPro" id="IPR001251">
    <property type="entry name" value="CRAL-TRIO_dom"/>
</dbReference>
<dbReference type="InterPro" id="IPR052578">
    <property type="entry name" value="PI_Transfer_CRAL-TRIO"/>
</dbReference>
<gene>
    <name evidence="2" type="ORF">MACK_004035</name>
</gene>
<feature type="domain" description="CRAL-TRIO" evidence="1">
    <location>
        <begin position="174"/>
        <end position="338"/>
    </location>
</feature>
<evidence type="ECO:0000313" key="2">
    <source>
        <dbReference type="EMBL" id="UVC50165.1"/>
    </source>
</evidence>
<dbReference type="SMART" id="SM00516">
    <property type="entry name" value="SEC14"/>
    <property type="match status" value="1"/>
</dbReference>
<protein>
    <recommendedName>
        <fullName evidence="1">CRAL-TRIO domain-containing protein</fullName>
    </recommendedName>
</protein>
<dbReference type="SUPFAM" id="SSF52087">
    <property type="entry name" value="CRAL/TRIO domain"/>
    <property type="match status" value="1"/>
</dbReference>
<dbReference type="SMART" id="SM01100">
    <property type="entry name" value="CRAL_TRIO_N"/>
    <property type="match status" value="1"/>
</dbReference>
<sequence length="376" mass="44549">MDFIKTLKKKTEAKISDIKSEFKDSSSIPRLKPNFDYESLQIAIDCGPYMYEYYYEMDFDLTHFLKRYNFLYPTPNTDESKLLDTQLETIAKMREQLLAMPIVEHVSQATQTKRSKLYTQQPVKEITLEEIYYCNDLILFRFLRSYDYKVEKSLNLLLKTLSWRRTRDPLRLPPEKVEASVCKSMLYRRGFDYYACPLIYFRPVHETPISFEIHVLALYYTLERALQTCILTQGNDKVYVIVDLKDWSLTRLPPMDLVLETARAIVEHYTETVDEILFVDPPPMTDAVFQMVKCVIPASTSKKLSFKSRGPKLFQYLKDRIPPCFLEKSLGGDCDPDPDHKVYWKIEESQYKYFQDKVDQWIAENKHKYIKTNEEL</sequence>
<dbReference type="InterPro" id="IPR036273">
    <property type="entry name" value="CRAL/TRIO_N_dom_sf"/>
</dbReference>
<dbReference type="AlphaFoldDB" id="A0A976SK03"/>
<organism evidence="2 3">
    <name type="scientific">Theileria orientalis</name>
    <dbReference type="NCBI Taxonomy" id="68886"/>
    <lineage>
        <taxon>Eukaryota</taxon>
        <taxon>Sar</taxon>
        <taxon>Alveolata</taxon>
        <taxon>Apicomplexa</taxon>
        <taxon>Aconoidasida</taxon>
        <taxon>Piroplasmida</taxon>
        <taxon>Theileriidae</taxon>
        <taxon>Theileria</taxon>
    </lineage>
</organism>
<proteinExistence type="predicted"/>
<evidence type="ECO:0000259" key="1">
    <source>
        <dbReference type="PROSITE" id="PS50191"/>
    </source>
</evidence>
<dbReference type="EMBL" id="CP056072">
    <property type="protein sequence ID" value="UVC50165.1"/>
    <property type="molecule type" value="Genomic_DNA"/>
</dbReference>
<dbReference type="PROSITE" id="PS50191">
    <property type="entry name" value="CRAL_TRIO"/>
    <property type="match status" value="1"/>
</dbReference>
<dbReference type="Pfam" id="PF00650">
    <property type="entry name" value="CRAL_TRIO"/>
    <property type="match status" value="1"/>
</dbReference>
<dbReference type="PANTHER" id="PTHR45824:SF29">
    <property type="entry name" value="GH16843P"/>
    <property type="match status" value="1"/>
</dbReference>
<dbReference type="PANTHER" id="PTHR45824">
    <property type="entry name" value="GH16843P"/>
    <property type="match status" value="1"/>
</dbReference>
<dbReference type="SUPFAM" id="SSF46938">
    <property type="entry name" value="CRAL/TRIO N-terminal domain"/>
    <property type="match status" value="1"/>
</dbReference>
<name>A0A976SK03_THEOR</name>
<reference evidence="2" key="1">
    <citation type="submission" date="2022-07" db="EMBL/GenBank/DDBJ databases">
        <title>Evaluation of T. orientalis genome assembly methods using nanopore sequencing and analysis of variation between genomes.</title>
        <authorList>
            <person name="Yam J."/>
            <person name="Micallef M.L."/>
            <person name="Liu M."/>
            <person name="Djordjevic S.P."/>
            <person name="Bogema D.R."/>
            <person name="Jenkins C."/>
        </authorList>
    </citation>
    <scope>NUCLEOTIDE SEQUENCE</scope>
    <source>
        <strain evidence="2">Goon Nure</strain>
    </source>
</reference>
<dbReference type="Proteomes" id="UP000244811">
    <property type="component" value="Chromosome 4"/>
</dbReference>